<evidence type="ECO:0000256" key="1">
    <source>
        <dbReference type="ARBA" id="ARBA00022729"/>
    </source>
</evidence>
<sequence length="274" mass="31175">MMTNVKKIPQCLLGRMRKTLWVLLLLLVCVMPVSAELLVISYHEASHVLGRDKDSKAMTLETSELAAQFSWLKEHGYVSVDINDLLAAQKGERPLPEKAVLLSFDDGYLGMYEQVFPLLRAFDYRALIAVVGSWLETPANKPVMYGSEPVSRDYFLSWRQIREMVKSGYVEVASHSYDLHRGVLANPQGNIQPAAVSLLYDAKTGRYESDKQYRQRIHRDLQRNSDLIARRIGQRPRAMVWPYGAHNRVTIDIARDLGMPITLSLEDGKVDINK</sequence>
<dbReference type="AlphaFoldDB" id="A0A3B0ZGY2"/>
<dbReference type="Gene3D" id="3.20.20.370">
    <property type="entry name" value="Glycoside hydrolase/deacetylase"/>
    <property type="match status" value="1"/>
</dbReference>
<reference evidence="3" key="1">
    <citation type="submission" date="2018-06" db="EMBL/GenBank/DDBJ databases">
        <authorList>
            <person name="Zhirakovskaya E."/>
        </authorList>
    </citation>
    <scope>NUCLEOTIDE SEQUENCE</scope>
</reference>
<dbReference type="GO" id="GO:0005975">
    <property type="term" value="P:carbohydrate metabolic process"/>
    <property type="evidence" value="ECO:0007669"/>
    <property type="project" value="InterPro"/>
</dbReference>
<dbReference type="InterPro" id="IPR051398">
    <property type="entry name" value="Polysacch_Deacetylase"/>
</dbReference>
<dbReference type="InterPro" id="IPR011330">
    <property type="entry name" value="Glyco_hydro/deAcase_b/a-brl"/>
</dbReference>
<accession>A0A3B0ZGY2</accession>
<protein>
    <submittedName>
        <fullName evidence="3">Biofilm PGA synthesis deacetylase PgaB (EC 3.-)</fullName>
    </submittedName>
</protein>
<keyword evidence="1" id="KW-0732">Signal</keyword>
<dbReference type="PANTHER" id="PTHR34216:SF7">
    <property type="entry name" value="POLY-BETA-1,6-N-ACETYL-D-GLUCOSAMINE N-DEACETYLASE"/>
    <property type="match status" value="1"/>
</dbReference>
<feature type="non-terminal residue" evidence="3">
    <location>
        <position position="274"/>
    </location>
</feature>
<proteinExistence type="predicted"/>
<evidence type="ECO:0000313" key="3">
    <source>
        <dbReference type="EMBL" id="VAW92738.1"/>
    </source>
</evidence>
<dbReference type="GO" id="GO:0043708">
    <property type="term" value="P:cell adhesion involved in biofilm formation"/>
    <property type="evidence" value="ECO:0007669"/>
    <property type="project" value="InterPro"/>
</dbReference>
<gene>
    <name evidence="3" type="ORF">MNBD_GAMMA20-1923</name>
</gene>
<feature type="domain" description="NodB homology" evidence="2">
    <location>
        <begin position="98"/>
        <end position="274"/>
    </location>
</feature>
<dbReference type="GO" id="GO:0016810">
    <property type="term" value="F:hydrolase activity, acting on carbon-nitrogen (but not peptide) bonds"/>
    <property type="evidence" value="ECO:0007669"/>
    <property type="project" value="InterPro"/>
</dbReference>
<dbReference type="SUPFAM" id="SSF88713">
    <property type="entry name" value="Glycoside hydrolase/deacetylase"/>
    <property type="match status" value="1"/>
</dbReference>
<name>A0A3B0ZGY2_9ZZZZ</name>
<organism evidence="3">
    <name type="scientific">hydrothermal vent metagenome</name>
    <dbReference type="NCBI Taxonomy" id="652676"/>
    <lineage>
        <taxon>unclassified sequences</taxon>
        <taxon>metagenomes</taxon>
        <taxon>ecological metagenomes</taxon>
    </lineage>
</organism>
<dbReference type="Pfam" id="PF01522">
    <property type="entry name" value="Polysacc_deac_1"/>
    <property type="match status" value="1"/>
</dbReference>
<dbReference type="EMBL" id="UOFU01000005">
    <property type="protein sequence ID" value="VAW92738.1"/>
    <property type="molecule type" value="Genomic_DNA"/>
</dbReference>
<evidence type="ECO:0000259" key="2">
    <source>
        <dbReference type="PROSITE" id="PS51677"/>
    </source>
</evidence>
<dbReference type="PANTHER" id="PTHR34216">
    <property type="match status" value="1"/>
</dbReference>
<dbReference type="PROSITE" id="PS51677">
    <property type="entry name" value="NODB"/>
    <property type="match status" value="1"/>
</dbReference>
<dbReference type="InterPro" id="IPR023854">
    <property type="entry name" value="PGA_deacetylase_PgaB"/>
</dbReference>
<dbReference type="NCBIfam" id="TIGR03938">
    <property type="entry name" value="deacetyl_PgaB"/>
    <property type="match status" value="1"/>
</dbReference>
<dbReference type="InterPro" id="IPR002509">
    <property type="entry name" value="NODB_dom"/>
</dbReference>